<protein>
    <submittedName>
        <fullName evidence="2">Dienelactone hydrolase family protein</fullName>
    </submittedName>
</protein>
<sequence length="240" mass="25989">MPNTTFRVGNEELRAYLALPEGDGPWPGVVVLHEGGLGLNGDIARQADRFAEHGYVALAPDLYSTGPRIMCIQRATRDMFSRRGKSWTYIEAARAELAARPDATGRVGVAGFCQGGGFAVVAAAKFDFAAAAVNYGDLPRTLPDDLTGACPIIANYGKKDLYLRGTADKLERALTELGIPHDVKEYPDAGHGFMTDLNALAPLDIALKITPIRYGVGRHNADDGWKRTFAFFDEHVKSAH</sequence>
<dbReference type="Proteomes" id="UP000535543">
    <property type="component" value="Unassembled WGS sequence"/>
</dbReference>
<reference evidence="2 3" key="2">
    <citation type="submission" date="2020-06" db="EMBL/GenBank/DDBJ databases">
        <title>Antribacter stalactiti gen. nov., sp. nov., a new member of the family Nacardiaceae isolated from a cave.</title>
        <authorList>
            <person name="Kim I.S."/>
        </authorList>
    </citation>
    <scope>NUCLEOTIDE SEQUENCE [LARGE SCALE GENOMIC DNA]</scope>
    <source>
        <strain evidence="2 3">YC2-7</strain>
    </source>
</reference>
<evidence type="ECO:0000313" key="3">
    <source>
        <dbReference type="Proteomes" id="UP000535543"/>
    </source>
</evidence>
<evidence type="ECO:0000313" key="2">
    <source>
        <dbReference type="EMBL" id="NMN94349.1"/>
    </source>
</evidence>
<dbReference type="AlphaFoldDB" id="A0A848K7K7"/>
<proteinExistence type="predicted"/>
<dbReference type="EMBL" id="VCQU01000001">
    <property type="protein sequence ID" value="NMN94349.1"/>
    <property type="molecule type" value="Genomic_DNA"/>
</dbReference>
<name>A0A848K7K7_9NOCA</name>
<dbReference type="RefSeq" id="WP_169585010.1">
    <property type="nucleotide sequence ID" value="NZ_VCQU01000001.1"/>
</dbReference>
<dbReference type="GO" id="GO:0016787">
    <property type="term" value="F:hydrolase activity"/>
    <property type="evidence" value="ECO:0007669"/>
    <property type="project" value="UniProtKB-KW"/>
</dbReference>
<dbReference type="PANTHER" id="PTHR46623:SF6">
    <property type="entry name" value="ALPHA_BETA-HYDROLASES SUPERFAMILY PROTEIN"/>
    <property type="match status" value="1"/>
</dbReference>
<dbReference type="InterPro" id="IPR002925">
    <property type="entry name" value="Dienelactn_hydro"/>
</dbReference>
<dbReference type="Gene3D" id="3.40.50.1820">
    <property type="entry name" value="alpha/beta hydrolase"/>
    <property type="match status" value="1"/>
</dbReference>
<accession>A0A848K7K7</accession>
<keyword evidence="2" id="KW-0378">Hydrolase</keyword>
<evidence type="ECO:0000259" key="1">
    <source>
        <dbReference type="Pfam" id="PF01738"/>
    </source>
</evidence>
<comment type="caution">
    <text evidence="2">The sequence shown here is derived from an EMBL/GenBank/DDBJ whole genome shotgun (WGS) entry which is preliminary data.</text>
</comment>
<dbReference type="InterPro" id="IPR029058">
    <property type="entry name" value="AB_hydrolase_fold"/>
</dbReference>
<feature type="domain" description="Dienelactone hydrolase" evidence="1">
    <location>
        <begin position="13"/>
        <end position="235"/>
    </location>
</feature>
<reference evidence="2 3" key="1">
    <citation type="submission" date="2019-05" db="EMBL/GenBank/DDBJ databases">
        <authorList>
            <person name="Lee S.D."/>
        </authorList>
    </citation>
    <scope>NUCLEOTIDE SEQUENCE [LARGE SCALE GENOMIC DNA]</scope>
    <source>
        <strain evidence="2 3">YC2-7</strain>
    </source>
</reference>
<dbReference type="Pfam" id="PF01738">
    <property type="entry name" value="DLH"/>
    <property type="match status" value="1"/>
</dbReference>
<organism evidence="2 3">
    <name type="scientific">Antrihabitans stalactiti</name>
    <dbReference type="NCBI Taxonomy" id="2584121"/>
    <lineage>
        <taxon>Bacteria</taxon>
        <taxon>Bacillati</taxon>
        <taxon>Actinomycetota</taxon>
        <taxon>Actinomycetes</taxon>
        <taxon>Mycobacteriales</taxon>
        <taxon>Nocardiaceae</taxon>
        <taxon>Antrihabitans</taxon>
    </lineage>
</organism>
<dbReference type="PANTHER" id="PTHR46623">
    <property type="entry name" value="CARBOXYMETHYLENEBUTENOLIDASE-RELATED"/>
    <property type="match status" value="1"/>
</dbReference>
<dbReference type="SUPFAM" id="SSF53474">
    <property type="entry name" value="alpha/beta-Hydrolases"/>
    <property type="match status" value="1"/>
</dbReference>
<dbReference type="InterPro" id="IPR051049">
    <property type="entry name" value="Dienelactone_hydrolase-like"/>
</dbReference>
<gene>
    <name evidence="2" type="ORF">FGL95_04760</name>
</gene>
<keyword evidence="3" id="KW-1185">Reference proteome</keyword>